<feature type="transmembrane region" description="Helical" evidence="1">
    <location>
        <begin position="138"/>
        <end position="162"/>
    </location>
</feature>
<keyword evidence="4" id="KW-1185">Reference proteome</keyword>
<reference evidence="2" key="2">
    <citation type="submission" date="2019-06" db="EMBL/GenBank/DDBJ databases">
        <title>Genomics analysis of Aphanomyces spp. identifies a new class of oomycete effector associated with host adaptation.</title>
        <authorList>
            <person name="Gaulin E."/>
        </authorList>
    </citation>
    <scope>NUCLEOTIDE SEQUENCE</scope>
    <source>
        <strain evidence="2">CBS 578.67</strain>
    </source>
</reference>
<feature type="transmembrane region" description="Helical" evidence="1">
    <location>
        <begin position="83"/>
        <end position="104"/>
    </location>
</feature>
<accession>A0A485L5I9</accession>
<sequence>MDEHDKCLLLTDGFARFIQLLLGVCAMGVLFVKREMETPKRKFNVWVFDVSKQGLGALFVHIVNIFLSIIMTQRSKAEDDECAIYFVTFLIDVTFGTVLVLFFLKQVKALAAYMRWTSIVDSGEYGNPPQFIVWGKQLGAYLIILIAMKIVVTILISILFAPLARGSTYIFSIFHNHRHAELVVVMILGPCVVNVVQFWILDNYLKHSTADRVRLGSGDADESVMDKTPLL</sequence>
<organism evidence="3 4">
    <name type="scientific">Aphanomyces stellatus</name>
    <dbReference type="NCBI Taxonomy" id="120398"/>
    <lineage>
        <taxon>Eukaryota</taxon>
        <taxon>Sar</taxon>
        <taxon>Stramenopiles</taxon>
        <taxon>Oomycota</taxon>
        <taxon>Saprolegniomycetes</taxon>
        <taxon>Saprolegniales</taxon>
        <taxon>Verrucalvaceae</taxon>
        <taxon>Aphanomyces</taxon>
    </lineage>
</organism>
<protein>
    <submittedName>
        <fullName evidence="3">Aste57867_16379 protein</fullName>
    </submittedName>
</protein>
<evidence type="ECO:0000256" key="1">
    <source>
        <dbReference type="SAM" id="Phobius"/>
    </source>
</evidence>
<feature type="transmembrane region" description="Helical" evidence="1">
    <location>
        <begin position="53"/>
        <end position="71"/>
    </location>
</feature>
<dbReference type="InterPro" id="IPR022127">
    <property type="entry name" value="STIMATE/YPL162C"/>
</dbReference>
<feature type="transmembrane region" description="Helical" evidence="1">
    <location>
        <begin position="182"/>
        <end position="201"/>
    </location>
</feature>
<dbReference type="PANTHER" id="PTHR31735">
    <property type="entry name" value="VACUOLAR MEMBRANE PROTEIN YPL162C"/>
    <property type="match status" value="1"/>
</dbReference>
<dbReference type="EMBL" id="CAADRA010005890">
    <property type="protein sequence ID" value="VFT93155.1"/>
    <property type="molecule type" value="Genomic_DNA"/>
</dbReference>
<feature type="transmembrane region" description="Helical" evidence="1">
    <location>
        <begin position="14"/>
        <end position="32"/>
    </location>
</feature>
<gene>
    <name evidence="3" type="primary">Aste57867_16379</name>
    <name evidence="2" type="ORF">As57867_016322</name>
    <name evidence="3" type="ORF">ASTE57867_16379</name>
</gene>
<dbReference type="Proteomes" id="UP000332933">
    <property type="component" value="Unassembled WGS sequence"/>
</dbReference>
<keyword evidence="1" id="KW-1133">Transmembrane helix</keyword>
<keyword evidence="1" id="KW-0812">Transmembrane</keyword>
<dbReference type="OrthoDB" id="431202at2759"/>
<reference evidence="3 4" key="1">
    <citation type="submission" date="2019-03" db="EMBL/GenBank/DDBJ databases">
        <authorList>
            <person name="Gaulin E."/>
            <person name="Dumas B."/>
        </authorList>
    </citation>
    <scope>NUCLEOTIDE SEQUENCE [LARGE SCALE GENOMIC DNA]</scope>
    <source>
        <strain evidence="3">CBS 568.67</strain>
    </source>
</reference>
<evidence type="ECO:0000313" key="2">
    <source>
        <dbReference type="EMBL" id="KAF0692567.1"/>
    </source>
</evidence>
<dbReference type="EMBL" id="VJMH01005869">
    <property type="protein sequence ID" value="KAF0692567.1"/>
    <property type="molecule type" value="Genomic_DNA"/>
</dbReference>
<evidence type="ECO:0000313" key="4">
    <source>
        <dbReference type="Proteomes" id="UP000332933"/>
    </source>
</evidence>
<dbReference type="AlphaFoldDB" id="A0A485L5I9"/>
<proteinExistence type="predicted"/>
<dbReference type="GO" id="GO:0016020">
    <property type="term" value="C:membrane"/>
    <property type="evidence" value="ECO:0007669"/>
    <property type="project" value="TreeGrafter"/>
</dbReference>
<keyword evidence="1" id="KW-0472">Membrane</keyword>
<dbReference type="Pfam" id="PF12400">
    <property type="entry name" value="STIMATE"/>
    <property type="match status" value="1"/>
</dbReference>
<name>A0A485L5I9_9STRA</name>
<dbReference type="PANTHER" id="PTHR31735:SF1">
    <property type="entry name" value="VACUOLAR MEMBRANE PROTEIN YPL162C"/>
    <property type="match status" value="1"/>
</dbReference>
<evidence type="ECO:0000313" key="3">
    <source>
        <dbReference type="EMBL" id="VFT93155.1"/>
    </source>
</evidence>